<dbReference type="RefSeq" id="WP_120773435.1">
    <property type="nucleotide sequence ID" value="NZ_CP032628.1"/>
</dbReference>
<dbReference type="Gene3D" id="3.90.470.20">
    <property type="entry name" value="4'-phosphopantetheinyl transferase domain"/>
    <property type="match status" value="2"/>
</dbReference>
<accession>A0A387BM10</accession>
<dbReference type="KEGG" id="lact:D7I46_13095"/>
<geneLocation type="plasmid" evidence="1 2">
    <name>unnamed1</name>
</geneLocation>
<gene>
    <name evidence="1" type="ORF">D7I46_13095</name>
</gene>
<sequence>MSNEIKIYIYKDSGIKLPNKLIGKRISRYNEAIRERTKRKILVSSYFIYKVLRINQVPKDRAIQAFSKSAHEIKGLPFSVSFSNAEPYYALAISEKNVGIDIENYKERSKELYEKYVDESIVLSLEELKESFYRNWIEKEAKYKSVNDSIPKHMGYFKVSDLMIGIYHEKPHNILSYEVDIQSENGILKCKLTSL</sequence>
<dbReference type="SUPFAM" id="SSF56214">
    <property type="entry name" value="4'-phosphopantetheinyl transferase"/>
    <property type="match status" value="1"/>
</dbReference>
<dbReference type="GO" id="GO:0000287">
    <property type="term" value="F:magnesium ion binding"/>
    <property type="evidence" value="ECO:0007669"/>
    <property type="project" value="InterPro"/>
</dbReference>
<organism evidence="1 2">
    <name type="scientific">Lactococcus allomyrinae</name>
    <dbReference type="NCBI Taxonomy" id="2419773"/>
    <lineage>
        <taxon>Bacteria</taxon>
        <taxon>Bacillati</taxon>
        <taxon>Bacillota</taxon>
        <taxon>Bacilli</taxon>
        <taxon>Lactobacillales</taxon>
        <taxon>Streptococcaceae</taxon>
        <taxon>Lactococcus</taxon>
    </lineage>
</organism>
<name>A0A387BM10_9LACT</name>
<dbReference type="OrthoDB" id="9808281at2"/>
<proteinExistence type="predicted"/>
<dbReference type="InterPro" id="IPR037143">
    <property type="entry name" value="4-PPantetheinyl_Trfase_dom_sf"/>
</dbReference>
<protein>
    <recommendedName>
        <fullName evidence="3">4'-phosphopantetheinyl transferase superfamily protein</fullName>
    </recommendedName>
</protein>
<keyword evidence="1" id="KW-0614">Plasmid</keyword>
<reference evidence="1 2" key="1">
    <citation type="submission" date="2018-09" db="EMBL/GenBank/DDBJ databases">
        <title>Genome sequencing of strain 1JSPR-7.</title>
        <authorList>
            <person name="Heo J."/>
            <person name="Kim S.-J."/>
            <person name="Kwon S.-W."/>
        </authorList>
    </citation>
    <scope>NUCLEOTIDE SEQUENCE [LARGE SCALE GENOMIC DNA]</scope>
    <source>
        <strain evidence="1 2">1JSPR-7</strain>
        <plasmid evidence="1 2">unnamed1</plasmid>
    </source>
</reference>
<keyword evidence="2" id="KW-1185">Reference proteome</keyword>
<evidence type="ECO:0000313" key="2">
    <source>
        <dbReference type="Proteomes" id="UP000269374"/>
    </source>
</evidence>
<dbReference type="EMBL" id="CP032628">
    <property type="protein sequence ID" value="AYG02066.1"/>
    <property type="molecule type" value="Genomic_DNA"/>
</dbReference>
<dbReference type="Proteomes" id="UP000269374">
    <property type="component" value="Plasmid unnamed1"/>
</dbReference>
<evidence type="ECO:0000313" key="1">
    <source>
        <dbReference type="EMBL" id="AYG02066.1"/>
    </source>
</evidence>
<dbReference type="AlphaFoldDB" id="A0A387BM10"/>
<evidence type="ECO:0008006" key="3">
    <source>
        <dbReference type="Google" id="ProtNLM"/>
    </source>
</evidence>
<dbReference type="GO" id="GO:0008897">
    <property type="term" value="F:holo-[acyl-carrier-protein] synthase activity"/>
    <property type="evidence" value="ECO:0007669"/>
    <property type="project" value="InterPro"/>
</dbReference>